<sequence length="227" mass="25668">MIKKDLVERSSVRNFEKALDGGLRAGEIGVITSGKGSGKTSLLVQLGLDQLLQDKFVVHISFSQHVDYAMTWYKDMFKDLAEKKHLDKKDEVRDQMVANRIILNFNQETVRTSQIVKTIRALTEGGSKPSVLMIDDFNFVKALPEAMEQMKSFAKEMGLTIWYTAAEDVRSCKIADTLAKYVDDIDIILYLEPQNDSIKIQALKVHDKTAFDTGIKLDTKTMLITDK</sequence>
<reference evidence="5" key="1">
    <citation type="submission" date="2015-01" db="EMBL/GenBank/DDBJ databases">
        <authorList>
            <person name="Manzoor Shahid"/>
            <person name="Zubair Saima"/>
        </authorList>
    </citation>
    <scope>NUCLEOTIDE SEQUENCE [LARGE SCALE GENOMIC DNA]</scope>
    <source>
        <strain evidence="5">V1</strain>
    </source>
</reference>
<gene>
    <name evidence="4" type="ORF">FUT82_09835</name>
    <name evidence="3" type="ORF">TPHV1_20094</name>
</gene>
<organism evidence="3 5">
    <name type="scientific">Treponema phagedenis</name>
    <dbReference type="NCBI Taxonomy" id="162"/>
    <lineage>
        <taxon>Bacteria</taxon>
        <taxon>Pseudomonadati</taxon>
        <taxon>Spirochaetota</taxon>
        <taxon>Spirochaetia</taxon>
        <taxon>Spirochaetales</taxon>
        <taxon>Treponemataceae</taxon>
        <taxon>Treponema</taxon>
    </lineage>
</organism>
<evidence type="ECO:0000313" key="5">
    <source>
        <dbReference type="Proteomes" id="UP000042527"/>
    </source>
</evidence>
<protein>
    <submittedName>
        <fullName evidence="3">Uncharacterized protein</fullName>
    </submittedName>
</protein>
<evidence type="ECO:0000313" key="4">
    <source>
        <dbReference type="EMBL" id="QEJ98268.1"/>
    </source>
</evidence>
<keyword evidence="5" id="KW-1185">Reference proteome</keyword>
<dbReference type="RefSeq" id="WP_024752570.1">
    <property type="nucleotide sequence ID" value="NZ_CDNC01000012.1"/>
</dbReference>
<dbReference type="Proteomes" id="UP000323594">
    <property type="component" value="Chromosome"/>
</dbReference>
<keyword evidence="1" id="KW-0547">Nucleotide-binding</keyword>
<name>A0A0B7GVI6_TREPH</name>
<dbReference type="PANTHER" id="PTHR43637:SF2">
    <property type="entry name" value="PROTEIN GVPD 1"/>
    <property type="match status" value="1"/>
</dbReference>
<dbReference type="Proteomes" id="UP000042527">
    <property type="component" value="Unassembled WGS sequence"/>
</dbReference>
<dbReference type="AlphaFoldDB" id="A0A0B7GVI6"/>
<dbReference type="SUPFAM" id="SSF52540">
    <property type="entry name" value="P-loop containing nucleoside triphosphate hydrolases"/>
    <property type="match status" value="1"/>
</dbReference>
<evidence type="ECO:0000256" key="1">
    <source>
        <dbReference type="ARBA" id="ARBA00022741"/>
    </source>
</evidence>
<dbReference type="Gene3D" id="3.40.50.300">
    <property type="entry name" value="P-loop containing nucleotide triphosphate hydrolases"/>
    <property type="match status" value="1"/>
</dbReference>
<proteinExistence type="predicted"/>
<reference evidence="4 6" key="3">
    <citation type="submission" date="2019-08" db="EMBL/GenBank/DDBJ databases">
        <authorList>
            <person name="Kuhnert P."/>
        </authorList>
    </citation>
    <scope>NUCLEOTIDE SEQUENCE [LARGE SCALE GENOMIC DNA]</scope>
    <source>
        <strain evidence="4 6">B36.5</strain>
    </source>
</reference>
<accession>A0A0B7GVI6</accession>
<evidence type="ECO:0000256" key="2">
    <source>
        <dbReference type="ARBA" id="ARBA00022840"/>
    </source>
</evidence>
<dbReference type="OrthoDB" id="368791at2"/>
<dbReference type="GO" id="GO:0005524">
    <property type="term" value="F:ATP binding"/>
    <property type="evidence" value="ECO:0007669"/>
    <property type="project" value="UniProtKB-KW"/>
</dbReference>
<dbReference type="EMBL" id="CP042817">
    <property type="protein sequence ID" value="QEJ98268.1"/>
    <property type="molecule type" value="Genomic_DNA"/>
</dbReference>
<evidence type="ECO:0000313" key="3">
    <source>
        <dbReference type="EMBL" id="CEM61557.1"/>
    </source>
</evidence>
<reference evidence="3" key="2">
    <citation type="submission" date="2015-01" db="EMBL/GenBank/DDBJ databases">
        <authorList>
            <person name="Xiang T."/>
            <person name="Song Y."/>
            <person name="Huang L."/>
            <person name="Wang B."/>
            <person name="Wu P."/>
        </authorList>
    </citation>
    <scope>NUCLEOTIDE SEQUENCE [LARGE SCALE GENOMIC DNA]</scope>
    <source>
        <strain evidence="3">V1</strain>
    </source>
</reference>
<dbReference type="PANTHER" id="PTHR43637">
    <property type="entry name" value="UPF0273 PROTEIN TM_0370"/>
    <property type="match status" value="1"/>
</dbReference>
<dbReference type="GeneID" id="57753156"/>
<dbReference type="InterPro" id="IPR027417">
    <property type="entry name" value="P-loop_NTPase"/>
</dbReference>
<dbReference type="EMBL" id="CDNC01000012">
    <property type="protein sequence ID" value="CEM61557.1"/>
    <property type="molecule type" value="Genomic_DNA"/>
</dbReference>
<evidence type="ECO:0000313" key="6">
    <source>
        <dbReference type="Proteomes" id="UP000323594"/>
    </source>
</evidence>
<keyword evidence="2" id="KW-0067">ATP-binding</keyword>